<dbReference type="AlphaFoldDB" id="A0ABD0LYX6"/>
<keyword evidence="3" id="KW-1185">Reference proteome</keyword>
<name>A0ABD0LYX6_9CAEN</name>
<evidence type="ECO:0000313" key="2">
    <source>
        <dbReference type="EMBL" id="KAK7504426.1"/>
    </source>
</evidence>
<evidence type="ECO:0000256" key="1">
    <source>
        <dbReference type="SAM" id="MobiDB-lite"/>
    </source>
</evidence>
<feature type="region of interest" description="Disordered" evidence="1">
    <location>
        <begin position="1"/>
        <end position="43"/>
    </location>
</feature>
<dbReference type="EMBL" id="JACVVK020000015">
    <property type="protein sequence ID" value="KAK7504426.1"/>
    <property type="molecule type" value="Genomic_DNA"/>
</dbReference>
<comment type="caution">
    <text evidence="2">The sequence shown here is derived from an EMBL/GenBank/DDBJ whole genome shotgun (WGS) entry which is preliminary data.</text>
</comment>
<reference evidence="2 3" key="1">
    <citation type="journal article" date="2023" name="Sci. Data">
        <title>Genome assembly of the Korean intertidal mud-creeper Batillaria attramentaria.</title>
        <authorList>
            <person name="Patra A.K."/>
            <person name="Ho P.T."/>
            <person name="Jun S."/>
            <person name="Lee S.J."/>
            <person name="Kim Y."/>
            <person name="Won Y.J."/>
        </authorList>
    </citation>
    <scope>NUCLEOTIDE SEQUENCE [LARGE SCALE GENOMIC DNA]</scope>
    <source>
        <strain evidence="2">Wonlab-2016</strain>
    </source>
</reference>
<proteinExistence type="predicted"/>
<dbReference type="Proteomes" id="UP001519460">
    <property type="component" value="Unassembled WGS sequence"/>
</dbReference>
<organism evidence="2 3">
    <name type="scientific">Batillaria attramentaria</name>
    <dbReference type="NCBI Taxonomy" id="370345"/>
    <lineage>
        <taxon>Eukaryota</taxon>
        <taxon>Metazoa</taxon>
        <taxon>Spiralia</taxon>
        <taxon>Lophotrochozoa</taxon>
        <taxon>Mollusca</taxon>
        <taxon>Gastropoda</taxon>
        <taxon>Caenogastropoda</taxon>
        <taxon>Sorbeoconcha</taxon>
        <taxon>Cerithioidea</taxon>
        <taxon>Batillariidae</taxon>
        <taxon>Batillaria</taxon>
    </lineage>
</organism>
<accession>A0ABD0LYX6</accession>
<gene>
    <name evidence="2" type="ORF">BaRGS_00004292</name>
</gene>
<protein>
    <submittedName>
        <fullName evidence="2">Uncharacterized protein</fullName>
    </submittedName>
</protein>
<evidence type="ECO:0000313" key="3">
    <source>
        <dbReference type="Proteomes" id="UP001519460"/>
    </source>
</evidence>
<sequence length="90" mass="10060">MNSILINASAHPGRSQKSSRDEAKSDPSVWVDTSNNTRREDELDKNESLVAVIVEKFCSKLQSQHRSVTALLRPKVPFCFVSQHHSIAQA</sequence>